<gene>
    <name evidence="2" type="ORF">UFOVP330_33</name>
</gene>
<proteinExistence type="predicted"/>
<organism evidence="2">
    <name type="scientific">uncultured Caudovirales phage</name>
    <dbReference type="NCBI Taxonomy" id="2100421"/>
    <lineage>
        <taxon>Viruses</taxon>
        <taxon>Duplodnaviria</taxon>
        <taxon>Heunggongvirae</taxon>
        <taxon>Uroviricota</taxon>
        <taxon>Caudoviricetes</taxon>
        <taxon>Peduoviridae</taxon>
        <taxon>Maltschvirus</taxon>
        <taxon>Maltschvirus maltsch</taxon>
    </lineage>
</organism>
<feature type="region of interest" description="Disordered" evidence="1">
    <location>
        <begin position="1040"/>
        <end position="1062"/>
    </location>
</feature>
<protein>
    <submittedName>
        <fullName evidence="2">Uncharacterized protein</fullName>
    </submittedName>
</protein>
<evidence type="ECO:0000313" key="2">
    <source>
        <dbReference type="EMBL" id="CAB4138399.1"/>
    </source>
</evidence>
<feature type="compositionally biased region" description="Pro residues" evidence="1">
    <location>
        <begin position="1043"/>
        <end position="1053"/>
    </location>
</feature>
<reference evidence="2" key="1">
    <citation type="submission" date="2020-04" db="EMBL/GenBank/DDBJ databases">
        <authorList>
            <person name="Chiriac C."/>
            <person name="Salcher M."/>
            <person name="Ghai R."/>
            <person name="Kavagutti S V."/>
        </authorList>
    </citation>
    <scope>NUCLEOTIDE SEQUENCE</scope>
</reference>
<accession>A0A6J5M377</accession>
<dbReference type="EMBL" id="LR796344">
    <property type="protein sequence ID" value="CAB4138399.1"/>
    <property type="molecule type" value="Genomic_DNA"/>
</dbReference>
<name>A0A6J5M377_9CAUD</name>
<sequence>MGIIQVRTPAGIISVRIAGEEPTEEESRAITESVAGLGQGQVQGQRPNLANMTSDQIREYVRMRQQAGITATGEQMSPEEYADVYREEGVDYTQGLQDTGPFSRFGYGRMETDKERENYLRSTVGEGGFRRDALGRFVLTSKGRQNLGMESGPEVAIDEEGLSWGDFKEFLGQAGLSAAAGIGAGLMASGVGFVPGVLISGGAAAAGKVLDEAIESAQGLQDQTFGDVMRDAAFEGVFSMAGEGLGRGVSKLAGRLIKGPGGAENEALRQQARELIDRGFRPTVEGATGEGFRPILNRLQSVYEAVFPNRKAATQNLDNIVAELRALRTVDPAAIADLEDIVSRDINRLYSTADEELLQTQKFLNTAVEKDIGRVMAGLRKDGFVPKDLSEMLQLRKRIFDENLDSVFTKVNDVLRGQGIIPTSGIKKELDRLVNDSAADIGGTKFARMVSELPEYATVQDVTRIRTALADATYSPSLVADVNVGALGSLRSSITAALNTAEVALARAVNMPIRGEVKLGPQSFTASFQEMSDALGLLRRANNLYRGGMKRFDNVITQSIMKQAQKGQLNERFIFDQIIQKDNPEAFRQLMKAIRGAKFMEGLPLGDRTARQRMVMNMPIDDARARMNLLPEGSQARRLLAQEIRRVETRAAEAGSAARVGAETAEGLRQSLARMYLEKVASRSKAIDPSTGAELIDPVKFAANLREKGSVYDELFRGEKKQLDDILTVLERGKADLAPSVIEDLMTRNRPLAESLTELKRIQASRVEMDKNQFLRTLQSGDTEAIAKSVLRSKKNFDAAKSTLSPEALDGIRDAAMGQILRQADIATTVGGEVKMTDDFVEAFRSGRLGDRLQNIVNSYGDETLDAIFGNGTAKALNTIAADMIKTSNASIAGKGGLAAPQIALGLGAASILMNPLATLPTAAAYMVMSKALRNPTVLKAIMASRNPNTVRQFLSGKFKTNDPMAQGLQMVNQIIAQTLAQGGRGVAVQGEQETQAAQAMAQRQAQRAQQDQGVNQMISDLGRVAQESTRALTSPFIAQSPAPAPAAAPAAPPQREVNPILVPNPVTRATFGG</sequence>
<evidence type="ECO:0000256" key="1">
    <source>
        <dbReference type="SAM" id="MobiDB-lite"/>
    </source>
</evidence>